<dbReference type="AlphaFoldDB" id="A0A6N8S9V6"/>
<dbReference type="Pfam" id="PF00583">
    <property type="entry name" value="Acetyltransf_1"/>
    <property type="match status" value="1"/>
</dbReference>
<dbReference type="PANTHER" id="PTHR43800:SF1">
    <property type="entry name" value="PEPTIDYL-LYSINE N-ACETYLTRANSFERASE YJAB"/>
    <property type="match status" value="1"/>
</dbReference>
<feature type="domain" description="N-acetyltransferase" evidence="3">
    <location>
        <begin position="38"/>
        <end position="195"/>
    </location>
</feature>
<evidence type="ECO:0000256" key="1">
    <source>
        <dbReference type="ARBA" id="ARBA00022679"/>
    </source>
</evidence>
<evidence type="ECO:0000313" key="5">
    <source>
        <dbReference type="Proteomes" id="UP000435802"/>
    </source>
</evidence>
<dbReference type="Gene3D" id="3.40.630.30">
    <property type="match status" value="1"/>
</dbReference>
<keyword evidence="1 4" id="KW-0808">Transferase</keyword>
<dbReference type="SUPFAM" id="SSF55729">
    <property type="entry name" value="Acyl-CoA N-acyltransferases (Nat)"/>
    <property type="match status" value="1"/>
</dbReference>
<proteinExistence type="predicted"/>
<reference evidence="4 5" key="1">
    <citation type="submission" date="2019-12" db="EMBL/GenBank/DDBJ databases">
        <title>Shinella kummerowiae sp. nov., a symbiotic bacterium isolated from root nodules of the herbal legume Kummerowia stipulacea.</title>
        <authorList>
            <person name="Gao J."/>
        </authorList>
    </citation>
    <scope>NUCLEOTIDE SEQUENCE [LARGE SCALE GENOMIC DNA]</scope>
    <source>
        <strain evidence="4 5">CCBAU 25048</strain>
    </source>
</reference>
<comment type="caution">
    <text evidence="4">The sequence shown here is derived from an EMBL/GenBank/DDBJ whole genome shotgun (WGS) entry which is preliminary data.</text>
</comment>
<dbReference type="InterPro" id="IPR000182">
    <property type="entry name" value="GNAT_dom"/>
</dbReference>
<keyword evidence="5" id="KW-1185">Reference proteome</keyword>
<dbReference type="Proteomes" id="UP000435802">
    <property type="component" value="Unassembled WGS sequence"/>
</dbReference>
<evidence type="ECO:0000256" key="2">
    <source>
        <dbReference type="ARBA" id="ARBA00023315"/>
    </source>
</evidence>
<dbReference type="PANTHER" id="PTHR43800">
    <property type="entry name" value="PEPTIDYL-LYSINE N-ACETYLTRANSFERASE YJAB"/>
    <property type="match status" value="1"/>
</dbReference>
<dbReference type="GO" id="GO:0016747">
    <property type="term" value="F:acyltransferase activity, transferring groups other than amino-acyl groups"/>
    <property type="evidence" value="ECO:0007669"/>
    <property type="project" value="InterPro"/>
</dbReference>
<evidence type="ECO:0000313" key="4">
    <source>
        <dbReference type="EMBL" id="MXN43762.1"/>
    </source>
</evidence>
<dbReference type="InterPro" id="IPR016181">
    <property type="entry name" value="Acyl_CoA_acyltransferase"/>
</dbReference>
<dbReference type="OrthoDB" id="275336at2"/>
<protein>
    <submittedName>
        <fullName evidence="4">GNAT family N-acetyltransferase</fullName>
    </submittedName>
</protein>
<name>A0A6N8S9V6_9HYPH</name>
<gene>
    <name evidence="4" type="ORF">GR138_01085</name>
</gene>
<keyword evidence="2" id="KW-0012">Acyltransferase</keyword>
<dbReference type="RefSeq" id="WP_160856767.1">
    <property type="nucleotide sequence ID" value="NZ_WUMK01000001.1"/>
</dbReference>
<dbReference type="PROSITE" id="PS51186">
    <property type="entry name" value="GNAT"/>
    <property type="match status" value="1"/>
</dbReference>
<evidence type="ECO:0000259" key="3">
    <source>
        <dbReference type="PROSITE" id="PS51186"/>
    </source>
</evidence>
<accession>A0A6N8S9V6</accession>
<organism evidence="4 5">
    <name type="scientific">Shinella kummerowiae</name>
    <dbReference type="NCBI Taxonomy" id="417745"/>
    <lineage>
        <taxon>Bacteria</taxon>
        <taxon>Pseudomonadati</taxon>
        <taxon>Pseudomonadota</taxon>
        <taxon>Alphaproteobacteria</taxon>
        <taxon>Hyphomicrobiales</taxon>
        <taxon>Rhizobiaceae</taxon>
        <taxon>Shinella</taxon>
    </lineage>
</organism>
<dbReference type="EMBL" id="WUMK01000001">
    <property type="protein sequence ID" value="MXN43762.1"/>
    <property type="molecule type" value="Genomic_DNA"/>
</dbReference>
<sequence>MLPDGYSDVPAGKLAAVVTCLEMQAPPPGRKDPEQLGITLDRIERPDVAWYRDLYSRIGTEWLWASRLALAEGDLAAILHHPDVEVYAVMKDGRAEGLLELDFREEGTCELAFFGLTPATIGNGTGRWLMNRAISQAWSRQGHAPIQRFWVHTCTLDSAQALGFYIRSGFTPVKRQIEVFDDPRLTGVLPETAAPTVPVIRP</sequence>